<gene>
    <name evidence="2" type="ORF">HELGO_WM41780</name>
</gene>
<sequence length="97" mass="10548">MQRDRTQKTFLEKASKYGITLLITSLVTFLTYTVAVDLENGVAYAGEGLGNLLIGLSETTGPSGALLLGLLINSIIIGIGLPKIKNAPIIDRFWYEY</sequence>
<protein>
    <submittedName>
        <fullName evidence="2">Uncharacterized protein</fullName>
    </submittedName>
</protein>
<dbReference type="EMBL" id="CACVAS010000106">
    <property type="protein sequence ID" value="CAA6818162.1"/>
    <property type="molecule type" value="Genomic_DNA"/>
</dbReference>
<evidence type="ECO:0000256" key="1">
    <source>
        <dbReference type="SAM" id="Phobius"/>
    </source>
</evidence>
<keyword evidence="1" id="KW-1133">Transmembrane helix</keyword>
<accession>A0A6S6TBG6</accession>
<reference evidence="2" key="1">
    <citation type="submission" date="2020-01" db="EMBL/GenBank/DDBJ databases">
        <authorList>
            <person name="Meier V. D."/>
            <person name="Meier V D."/>
        </authorList>
    </citation>
    <scope>NUCLEOTIDE SEQUENCE</scope>
    <source>
        <strain evidence="2">HLG_WM_MAG_01</strain>
    </source>
</reference>
<evidence type="ECO:0000313" key="2">
    <source>
        <dbReference type="EMBL" id="CAA6818162.1"/>
    </source>
</evidence>
<proteinExistence type="predicted"/>
<keyword evidence="1" id="KW-0812">Transmembrane</keyword>
<organism evidence="2">
    <name type="scientific">uncultured Sulfurovum sp</name>
    <dbReference type="NCBI Taxonomy" id="269237"/>
    <lineage>
        <taxon>Bacteria</taxon>
        <taxon>Pseudomonadati</taxon>
        <taxon>Campylobacterota</taxon>
        <taxon>Epsilonproteobacteria</taxon>
        <taxon>Campylobacterales</taxon>
        <taxon>Sulfurovaceae</taxon>
        <taxon>Sulfurovum</taxon>
        <taxon>environmental samples</taxon>
    </lineage>
</organism>
<name>A0A6S6TBG6_9BACT</name>
<keyword evidence="1" id="KW-0472">Membrane</keyword>
<dbReference type="AlphaFoldDB" id="A0A6S6TBG6"/>
<feature type="transmembrane region" description="Helical" evidence="1">
    <location>
        <begin position="59"/>
        <end position="81"/>
    </location>
</feature>